<dbReference type="InterPro" id="IPR020859">
    <property type="entry name" value="ROC"/>
</dbReference>
<dbReference type="PANTHER" id="PTHR47679:SF2">
    <property type="entry name" value="C-TERMINAL OF ROC (COR) DOMAIN-CONTAINING PROTEIN"/>
    <property type="match status" value="1"/>
</dbReference>
<dbReference type="AlphaFoldDB" id="A0A6S8E7N8"/>
<evidence type="ECO:0000256" key="6">
    <source>
        <dbReference type="ARBA" id="ARBA00022840"/>
    </source>
</evidence>
<dbReference type="Pfam" id="PF16095">
    <property type="entry name" value="COR-A"/>
    <property type="match status" value="1"/>
</dbReference>
<name>A0A6S8E7N8_9STRA</name>
<evidence type="ECO:0000259" key="9">
    <source>
        <dbReference type="PROSITE" id="PS51424"/>
    </source>
</evidence>
<dbReference type="InterPro" id="IPR027417">
    <property type="entry name" value="P-loop_NTPase"/>
</dbReference>
<evidence type="ECO:0000256" key="3">
    <source>
        <dbReference type="ARBA" id="ARBA00022737"/>
    </source>
</evidence>
<dbReference type="GO" id="GO:0005524">
    <property type="term" value="F:ATP binding"/>
    <property type="evidence" value="ECO:0007669"/>
    <property type="project" value="UniProtKB-KW"/>
</dbReference>
<dbReference type="PANTHER" id="PTHR47679">
    <property type="entry name" value="PROTEIN TORNADO 1"/>
    <property type="match status" value="1"/>
</dbReference>
<keyword evidence="3" id="KW-0677">Repeat</keyword>
<evidence type="ECO:0000256" key="5">
    <source>
        <dbReference type="ARBA" id="ARBA00022777"/>
    </source>
</evidence>
<dbReference type="GO" id="GO:0016301">
    <property type="term" value="F:kinase activity"/>
    <property type="evidence" value="ECO:0007669"/>
    <property type="project" value="UniProtKB-KW"/>
</dbReference>
<gene>
    <name evidence="10" type="ORF">ASTO00021_LOCUS12529</name>
    <name evidence="11" type="ORF">ASTO00021_LOCUS12530</name>
</gene>
<sequence length="668" mass="75844">MKNSTSVIRLPGANGYTSSDWLENKLSQNQMLFMGRVKDTIGNLTKIPWMRCKLMIVGQGRAGKSALVRSLVGESFDPGLESTVGASLKKTRTAANDGAWGEISSTKQEEYLSAAVAKAVVKAEIASRAKDKKSTKETKKKSLALKIGVEGNRKVAESGRFEIGKAGNPGAPLMKDEDIARKFDHKLIARSKAQQDTLEFTIWDYGGQKVFYALHHLFLTDFGVYTLVFDMRNIIQSSDESLEYMKFWLNSVKMHAREAPLLIVGTHLDSIDASQLKVVDKHLRKLVNKSRFPQVIYNSEDLDLVFFPVSNLNRAGINEVRKKLDEVAFKQRFVNEKIPVRWIKCLDMMFEDESASFIYMKDVRTLGKTVEITSMEEIDMMLQLFHDLGMIIHFTSTPTLNDIVTLSPQWLIDGLSKIIRDRELHKYNAKKIRDVGLEDEVQKMFEEAIVSLDLMEYFWEHNTVEFLIDLMKRTLLISDWAFDGQHDGNSFFLVPSLLHEQKNTNQNQKPTNVHRCSFDFSSSWLPNGVFQRLVCLCVAHSANQKGSQRPKLDQSNCKVWFGSDEVGLQQDGDQILVSVADAKTASRYYGMLKSMLFKINSDTMKSGLEWNLFFEANVNGTRSWINHDDAKKQELSPWFDKSADDLKKGDVEGSLVKNTDLNVFLDSL</sequence>
<organism evidence="11">
    <name type="scientific">Aplanochytrium stocchinoi</name>
    <dbReference type="NCBI Taxonomy" id="215587"/>
    <lineage>
        <taxon>Eukaryota</taxon>
        <taxon>Sar</taxon>
        <taxon>Stramenopiles</taxon>
        <taxon>Bigyra</taxon>
        <taxon>Labyrinthulomycetes</taxon>
        <taxon>Thraustochytrida</taxon>
        <taxon>Thraustochytriidae</taxon>
        <taxon>Aplanochytrium</taxon>
    </lineage>
</organism>
<dbReference type="Gene3D" id="1.10.10.10">
    <property type="entry name" value="Winged helix-like DNA-binding domain superfamily/Winged helix DNA-binding domain"/>
    <property type="match status" value="1"/>
</dbReference>
<keyword evidence="2" id="KW-0808">Transferase</keyword>
<dbReference type="EMBL" id="HBIN01016470">
    <property type="protein sequence ID" value="CAE0442421.1"/>
    <property type="molecule type" value="Transcribed_RNA"/>
</dbReference>
<reference evidence="11" key="1">
    <citation type="submission" date="2021-01" db="EMBL/GenBank/DDBJ databases">
        <authorList>
            <person name="Corre E."/>
            <person name="Pelletier E."/>
            <person name="Niang G."/>
            <person name="Scheremetjew M."/>
            <person name="Finn R."/>
            <person name="Kale V."/>
            <person name="Holt S."/>
            <person name="Cochrane G."/>
            <person name="Meng A."/>
            <person name="Brown T."/>
            <person name="Cohen L."/>
        </authorList>
    </citation>
    <scope>NUCLEOTIDE SEQUENCE</scope>
    <source>
        <strain evidence="11">GSBS06</strain>
    </source>
</reference>
<evidence type="ECO:0000256" key="7">
    <source>
        <dbReference type="ARBA" id="ARBA00047899"/>
    </source>
</evidence>
<evidence type="ECO:0000313" key="10">
    <source>
        <dbReference type="EMBL" id="CAE0442420.1"/>
    </source>
</evidence>
<accession>A0A6S8E7N8</accession>
<evidence type="ECO:0000256" key="1">
    <source>
        <dbReference type="ARBA" id="ARBA00012513"/>
    </source>
</evidence>
<dbReference type="Gene3D" id="3.40.50.300">
    <property type="entry name" value="P-loop containing nucleotide triphosphate hydrolases"/>
    <property type="match status" value="2"/>
</dbReference>
<dbReference type="InterPro" id="IPR032171">
    <property type="entry name" value="COR-A"/>
</dbReference>
<dbReference type="Pfam" id="PF08477">
    <property type="entry name" value="Roc"/>
    <property type="match status" value="1"/>
</dbReference>
<comment type="catalytic activity">
    <reaction evidence="8">
        <text>L-seryl-[protein] + ATP = O-phospho-L-seryl-[protein] + ADP + H(+)</text>
        <dbReference type="Rhea" id="RHEA:17989"/>
        <dbReference type="Rhea" id="RHEA-COMP:9863"/>
        <dbReference type="Rhea" id="RHEA-COMP:11604"/>
        <dbReference type="ChEBI" id="CHEBI:15378"/>
        <dbReference type="ChEBI" id="CHEBI:29999"/>
        <dbReference type="ChEBI" id="CHEBI:30616"/>
        <dbReference type="ChEBI" id="CHEBI:83421"/>
        <dbReference type="ChEBI" id="CHEBI:456216"/>
        <dbReference type="EC" id="2.7.11.1"/>
    </reaction>
</comment>
<dbReference type="InterPro" id="IPR036388">
    <property type="entry name" value="WH-like_DNA-bd_sf"/>
</dbReference>
<protein>
    <recommendedName>
        <fullName evidence="1">non-specific serine/threonine protein kinase</fullName>
        <ecNumber evidence="1">2.7.11.1</ecNumber>
    </recommendedName>
</protein>
<dbReference type="SUPFAM" id="SSF52540">
    <property type="entry name" value="P-loop containing nucleoside triphosphate hydrolases"/>
    <property type="match status" value="1"/>
</dbReference>
<dbReference type="Gene3D" id="3.30.70.1390">
    <property type="entry name" value="ROC domain from the Parkinson's disease-associated leucine-rich repeat kinase 2"/>
    <property type="match status" value="1"/>
</dbReference>
<comment type="catalytic activity">
    <reaction evidence="7">
        <text>L-threonyl-[protein] + ATP = O-phospho-L-threonyl-[protein] + ADP + H(+)</text>
        <dbReference type="Rhea" id="RHEA:46608"/>
        <dbReference type="Rhea" id="RHEA-COMP:11060"/>
        <dbReference type="Rhea" id="RHEA-COMP:11605"/>
        <dbReference type="ChEBI" id="CHEBI:15378"/>
        <dbReference type="ChEBI" id="CHEBI:30013"/>
        <dbReference type="ChEBI" id="CHEBI:30616"/>
        <dbReference type="ChEBI" id="CHEBI:61977"/>
        <dbReference type="ChEBI" id="CHEBI:456216"/>
        <dbReference type="EC" id="2.7.11.1"/>
    </reaction>
</comment>
<evidence type="ECO:0000256" key="4">
    <source>
        <dbReference type="ARBA" id="ARBA00022741"/>
    </source>
</evidence>
<keyword evidence="6" id="KW-0067">ATP-binding</keyword>
<dbReference type="EC" id="2.7.11.1" evidence="1"/>
<dbReference type="PROSITE" id="PS51424">
    <property type="entry name" value="ROC"/>
    <property type="match status" value="1"/>
</dbReference>
<proteinExistence type="predicted"/>
<evidence type="ECO:0000313" key="11">
    <source>
        <dbReference type="EMBL" id="CAE0442421.1"/>
    </source>
</evidence>
<evidence type="ECO:0000256" key="8">
    <source>
        <dbReference type="ARBA" id="ARBA00048679"/>
    </source>
</evidence>
<keyword evidence="4" id="KW-0547">Nucleotide-binding</keyword>
<keyword evidence="5" id="KW-0418">Kinase</keyword>
<dbReference type="EMBL" id="HBIN01016469">
    <property type="protein sequence ID" value="CAE0442420.1"/>
    <property type="molecule type" value="Transcribed_RNA"/>
</dbReference>
<evidence type="ECO:0000256" key="2">
    <source>
        <dbReference type="ARBA" id="ARBA00022679"/>
    </source>
</evidence>
<feature type="domain" description="Roc" evidence="9">
    <location>
        <begin position="45"/>
        <end position="331"/>
    </location>
</feature>